<accession>M6U502</accession>
<dbReference type="AlphaFoldDB" id="M6U502"/>
<organism evidence="1 2">
    <name type="scientific">Leptospira noguchii serovar Autumnalis str. ZUN142</name>
    <dbReference type="NCBI Taxonomy" id="1085540"/>
    <lineage>
        <taxon>Bacteria</taxon>
        <taxon>Pseudomonadati</taxon>
        <taxon>Spirochaetota</taxon>
        <taxon>Spirochaetia</taxon>
        <taxon>Leptospirales</taxon>
        <taxon>Leptospiraceae</taxon>
        <taxon>Leptospira</taxon>
    </lineage>
</organism>
<reference evidence="1 2" key="1">
    <citation type="submission" date="2013-01" db="EMBL/GenBank/DDBJ databases">
        <authorList>
            <person name="Harkins D.M."/>
            <person name="Durkin A.S."/>
            <person name="Brinkac L.M."/>
            <person name="Haft D.H."/>
            <person name="Selengut J.D."/>
            <person name="Sanka R."/>
            <person name="DePew J."/>
            <person name="Purushe J."/>
            <person name="Matthias M.A."/>
            <person name="Vinetz J.M."/>
            <person name="Sutton G.G."/>
            <person name="Nierman W.C."/>
            <person name="Fouts D.E."/>
        </authorList>
    </citation>
    <scope>NUCLEOTIDE SEQUENCE [LARGE SCALE GENOMIC DNA]</scope>
    <source>
        <strain evidence="1 2">ZUN142</strain>
    </source>
</reference>
<name>M6U502_9LEPT</name>
<comment type="caution">
    <text evidence="1">The sequence shown here is derived from an EMBL/GenBank/DDBJ whole genome shotgun (WGS) entry which is preliminary data.</text>
</comment>
<proteinExistence type="predicted"/>
<dbReference type="EMBL" id="AHOP02000039">
    <property type="protein sequence ID" value="EMO40112.1"/>
    <property type="molecule type" value="Genomic_DNA"/>
</dbReference>
<dbReference type="Proteomes" id="UP000012153">
    <property type="component" value="Unassembled WGS sequence"/>
</dbReference>
<evidence type="ECO:0000313" key="2">
    <source>
        <dbReference type="Proteomes" id="UP000012153"/>
    </source>
</evidence>
<sequence>MPPNSKVTNCVKFMGKKFPFEREMKNPERRENFDKKYNELLLSSKVLRLTFGEL</sequence>
<evidence type="ECO:0000313" key="1">
    <source>
        <dbReference type="EMBL" id="EMO40112.1"/>
    </source>
</evidence>
<protein>
    <submittedName>
        <fullName evidence="1">Uncharacterized protein</fullName>
    </submittedName>
</protein>
<gene>
    <name evidence="1" type="ORF">LEP1GSC186_0009</name>
</gene>